<organism evidence="3 4">
    <name type="scientific">Rhodotorula taiwanensis</name>
    <dbReference type="NCBI Taxonomy" id="741276"/>
    <lineage>
        <taxon>Eukaryota</taxon>
        <taxon>Fungi</taxon>
        <taxon>Dikarya</taxon>
        <taxon>Basidiomycota</taxon>
        <taxon>Pucciniomycotina</taxon>
        <taxon>Microbotryomycetes</taxon>
        <taxon>Sporidiobolales</taxon>
        <taxon>Sporidiobolaceae</taxon>
        <taxon>Rhodotorula</taxon>
    </lineage>
</organism>
<name>A0A2S5BHY7_9BASI</name>
<dbReference type="PANTHER" id="PTHR12959">
    <property type="entry name" value="GPI TRANSAMIDASE COMPONENT PIG-T-RELATED"/>
    <property type="match status" value="1"/>
</dbReference>
<keyword evidence="1" id="KW-0812">Transmembrane</keyword>
<keyword evidence="1" id="KW-0472">Membrane</keyword>
<keyword evidence="1" id="KW-1133">Transmembrane helix</keyword>
<dbReference type="InterPro" id="IPR007245">
    <property type="entry name" value="PIG-T"/>
</dbReference>
<feature type="signal peptide" evidence="2">
    <location>
        <begin position="1"/>
        <end position="21"/>
    </location>
</feature>
<feature type="transmembrane region" description="Helical" evidence="1">
    <location>
        <begin position="527"/>
        <end position="549"/>
    </location>
</feature>
<dbReference type="EMBL" id="PJQD01000005">
    <property type="protein sequence ID" value="POY76365.1"/>
    <property type="molecule type" value="Genomic_DNA"/>
</dbReference>
<dbReference type="PANTHER" id="PTHR12959:SF11">
    <property type="entry name" value="GPI TRANSAMIDASE COMPONENT PIG-T"/>
    <property type="match status" value="1"/>
</dbReference>
<dbReference type="GO" id="GO:0016255">
    <property type="term" value="P:attachment of GPI anchor to protein"/>
    <property type="evidence" value="ECO:0007669"/>
    <property type="project" value="InterPro"/>
</dbReference>
<protein>
    <recommendedName>
        <fullName evidence="5">Gpi16 subunit, GPI transamidase component</fullName>
    </recommendedName>
</protein>
<gene>
    <name evidence="3" type="ORF">BMF94_0562</name>
</gene>
<dbReference type="Proteomes" id="UP000237144">
    <property type="component" value="Unassembled WGS sequence"/>
</dbReference>
<dbReference type="Pfam" id="PF04113">
    <property type="entry name" value="Gpi16"/>
    <property type="match status" value="2"/>
</dbReference>
<dbReference type="STRING" id="741276.A0A2S5BHY7"/>
<evidence type="ECO:0000256" key="2">
    <source>
        <dbReference type="SAM" id="SignalP"/>
    </source>
</evidence>
<evidence type="ECO:0000313" key="3">
    <source>
        <dbReference type="EMBL" id="POY76365.1"/>
    </source>
</evidence>
<keyword evidence="4" id="KW-1185">Reference proteome</keyword>
<feature type="chain" id="PRO_5015467651" description="Gpi16 subunit, GPI transamidase component" evidence="2">
    <location>
        <begin position="22"/>
        <end position="575"/>
    </location>
</feature>
<dbReference type="AlphaFoldDB" id="A0A2S5BHY7"/>
<dbReference type="GO" id="GO:0042765">
    <property type="term" value="C:GPI-anchor transamidase complex"/>
    <property type="evidence" value="ECO:0007669"/>
    <property type="project" value="InterPro"/>
</dbReference>
<evidence type="ECO:0000256" key="1">
    <source>
        <dbReference type="SAM" id="Phobius"/>
    </source>
</evidence>
<dbReference type="OrthoDB" id="331263at2759"/>
<comment type="caution">
    <text evidence="3">The sequence shown here is derived from an EMBL/GenBank/DDBJ whole genome shotgun (WGS) entry which is preliminary data.</text>
</comment>
<accession>A0A2S5BHY7</accession>
<keyword evidence="2" id="KW-0732">Signal</keyword>
<proteinExistence type="predicted"/>
<sequence>MLPRLLTGALLLAQLFSESRATERTAPRPERFEERLRLTPFAEGKVLSEFGFVLEGPWRDEGVHLAGNVLSDHHSLVPHRLTSLVRRYRVSAFELTLSSGRWSPTWPIHLPASIPASGIELTAWLELLEGESDDDERRRWEAFTSAVSGLFCAGIATDGIETSTASPTWAVPFPTDASPDEHRLYRLVMPRLSAACTESLTPFISLLPCSSRAGLASLLNPHRLFDGEFTSIAISFVHHEQNETARFQLDVGSVQDPVRLDRLTGQLGRRSFSFHSLYDRTVKNACPVATDSSIQLVVPSHSINPFVLEPDLAREMRSLDGRDVAVWDVKQAVEQAALDVQINWPEEHVFSPLPPSKLPIPPLAARRLRFGGGQESGRLGIELKNNQDVEVEVIWVETWPWWIKTFVHTLDAQSGGTNASSIIDLDYTPAIARSRPTTLQVLVRTPARSTVQLTIGWEAAGLWYTEYPADSNRGFALPGATVVLLASTEPNSLRRSDLWMADRQRVLQLHTPTTLLSLPTPDFSMPYNVIILSSTVIALYFGSVVNGLLRRWRCVDLSPAQGSVLPGADLRLKAL</sequence>
<evidence type="ECO:0008006" key="5">
    <source>
        <dbReference type="Google" id="ProtNLM"/>
    </source>
</evidence>
<evidence type="ECO:0000313" key="4">
    <source>
        <dbReference type="Proteomes" id="UP000237144"/>
    </source>
</evidence>
<reference evidence="3 4" key="1">
    <citation type="journal article" date="2018" name="Front. Microbiol.">
        <title>Prospects for Fungal Bioremediation of Acidic Radioactive Waste Sites: Characterization and Genome Sequence of Rhodotorula taiwanensis MD1149.</title>
        <authorList>
            <person name="Tkavc R."/>
            <person name="Matrosova V.Y."/>
            <person name="Grichenko O.E."/>
            <person name="Gostincar C."/>
            <person name="Volpe R.P."/>
            <person name="Klimenkova P."/>
            <person name="Gaidamakova E.K."/>
            <person name="Zhou C.E."/>
            <person name="Stewart B.J."/>
            <person name="Lyman M.G."/>
            <person name="Malfatti S.A."/>
            <person name="Rubinfeld B."/>
            <person name="Courtot M."/>
            <person name="Singh J."/>
            <person name="Dalgard C.L."/>
            <person name="Hamilton T."/>
            <person name="Frey K.G."/>
            <person name="Gunde-Cimerman N."/>
            <person name="Dugan L."/>
            <person name="Daly M.J."/>
        </authorList>
    </citation>
    <scope>NUCLEOTIDE SEQUENCE [LARGE SCALE GENOMIC DNA]</scope>
    <source>
        <strain evidence="3 4">MD1149</strain>
    </source>
</reference>